<evidence type="ECO:0000313" key="2">
    <source>
        <dbReference type="EMBL" id="PSL24065.1"/>
    </source>
</evidence>
<dbReference type="Gene3D" id="3.20.20.80">
    <property type="entry name" value="Glycosidases"/>
    <property type="match status" value="1"/>
</dbReference>
<dbReference type="OrthoDB" id="9801077at2"/>
<dbReference type="EMBL" id="PYGK01000016">
    <property type="protein sequence ID" value="PSL24065.1"/>
    <property type="molecule type" value="Genomic_DNA"/>
</dbReference>
<dbReference type="GO" id="GO:0005975">
    <property type="term" value="P:carbohydrate metabolic process"/>
    <property type="evidence" value="ECO:0007669"/>
    <property type="project" value="InterPro"/>
</dbReference>
<evidence type="ECO:0000259" key="1">
    <source>
        <dbReference type="Pfam" id="PF02836"/>
    </source>
</evidence>
<dbReference type="Pfam" id="PF02836">
    <property type="entry name" value="Glyco_hydro_2_C"/>
    <property type="match status" value="1"/>
</dbReference>
<name>A0A2P8FQY2_9BACT</name>
<dbReference type="AlphaFoldDB" id="A0A2P8FQY2"/>
<comment type="caution">
    <text evidence="2">The sequence shown here is derived from an EMBL/GenBank/DDBJ whole genome shotgun (WGS) entry which is preliminary data.</text>
</comment>
<protein>
    <submittedName>
        <fullName evidence="2">Glycosyl hydrolase family 2</fullName>
    </submittedName>
</protein>
<sequence>MTPDYLRVYVFPLCIFLLLFCNCNKAADPFRKVWVARENGKYILYRNGAPFVVRGGSGFTHMARLKAIGGNTIRTWDTVGLGAILDEAAANNLAVIAGFYVPESKYLDYFYRNKEKVDSQYAAFRETVRRYRSHPALLMWCLGNEVDFPFKARYNKFYDVYNGLLDMIHTEDPDHPVTTTMVNYQFRNVMNIQLKVPGLDILSFNVFGDLKNLQRNLASFNWLWNGPFLITEWGIFSPQESKRTAWGVPIEQTSTVKAWFYRDFYTSHLPVNNPRFLGALTFYWGFKEEVTPTWYSVLDENGAATEIAGDMQTLWTGTAPRHRAPALEEMLVNGKKAADNILMQPGVLQTAEIKLKMPVAKGLRVVWKVLDEDFDPHSNDLPVERNADIIPADSFSVTFRAPTKEGPYRIYSWIYDACGNVATANTPFYVVGQ</sequence>
<gene>
    <name evidence="2" type="ORF">CLV42_11651</name>
</gene>
<evidence type="ECO:0000313" key="3">
    <source>
        <dbReference type="Proteomes" id="UP000240978"/>
    </source>
</evidence>
<accession>A0A2P8FQY2</accession>
<keyword evidence="3" id="KW-1185">Reference proteome</keyword>
<proteinExistence type="predicted"/>
<dbReference type="SUPFAM" id="SSF51445">
    <property type="entry name" value="(Trans)glycosidases"/>
    <property type="match status" value="1"/>
</dbReference>
<dbReference type="InterPro" id="IPR017853">
    <property type="entry name" value="GH"/>
</dbReference>
<organism evidence="2 3">
    <name type="scientific">Chitinophaga ginsengisoli</name>
    <dbReference type="NCBI Taxonomy" id="363837"/>
    <lineage>
        <taxon>Bacteria</taxon>
        <taxon>Pseudomonadati</taxon>
        <taxon>Bacteroidota</taxon>
        <taxon>Chitinophagia</taxon>
        <taxon>Chitinophagales</taxon>
        <taxon>Chitinophagaceae</taxon>
        <taxon>Chitinophaga</taxon>
    </lineage>
</organism>
<dbReference type="InterPro" id="IPR006103">
    <property type="entry name" value="Glyco_hydro_2_cat"/>
</dbReference>
<dbReference type="Proteomes" id="UP000240978">
    <property type="component" value="Unassembled WGS sequence"/>
</dbReference>
<dbReference type="GO" id="GO:0004553">
    <property type="term" value="F:hydrolase activity, hydrolyzing O-glycosyl compounds"/>
    <property type="evidence" value="ECO:0007669"/>
    <property type="project" value="InterPro"/>
</dbReference>
<reference evidence="2 3" key="1">
    <citation type="submission" date="2018-03" db="EMBL/GenBank/DDBJ databases">
        <title>Genomic Encyclopedia of Archaeal and Bacterial Type Strains, Phase II (KMG-II): from individual species to whole genera.</title>
        <authorList>
            <person name="Goeker M."/>
        </authorList>
    </citation>
    <scope>NUCLEOTIDE SEQUENCE [LARGE SCALE GENOMIC DNA]</scope>
    <source>
        <strain evidence="2 3">DSM 18107</strain>
    </source>
</reference>
<keyword evidence="2" id="KW-0378">Hydrolase</keyword>
<feature type="domain" description="Glycoside hydrolase family 2 catalytic" evidence="1">
    <location>
        <begin position="77"/>
        <end position="234"/>
    </location>
</feature>